<feature type="region of interest" description="Disordered" evidence="1">
    <location>
        <begin position="1"/>
        <end position="30"/>
    </location>
</feature>
<keyword evidence="4" id="KW-1185">Reference proteome</keyword>
<evidence type="ECO:0000256" key="2">
    <source>
        <dbReference type="SAM" id="Phobius"/>
    </source>
</evidence>
<keyword evidence="2" id="KW-0812">Transmembrane</keyword>
<dbReference type="EMBL" id="DF973867">
    <property type="protein sequence ID" value="GAU41495.1"/>
    <property type="molecule type" value="Genomic_DNA"/>
</dbReference>
<gene>
    <name evidence="3" type="ORF">TSUD_13770</name>
</gene>
<name>A0A2Z6NZS7_TRISU</name>
<organism evidence="3 4">
    <name type="scientific">Trifolium subterraneum</name>
    <name type="common">Subterranean clover</name>
    <dbReference type="NCBI Taxonomy" id="3900"/>
    <lineage>
        <taxon>Eukaryota</taxon>
        <taxon>Viridiplantae</taxon>
        <taxon>Streptophyta</taxon>
        <taxon>Embryophyta</taxon>
        <taxon>Tracheophyta</taxon>
        <taxon>Spermatophyta</taxon>
        <taxon>Magnoliopsida</taxon>
        <taxon>eudicotyledons</taxon>
        <taxon>Gunneridae</taxon>
        <taxon>Pentapetalae</taxon>
        <taxon>rosids</taxon>
        <taxon>fabids</taxon>
        <taxon>Fabales</taxon>
        <taxon>Fabaceae</taxon>
        <taxon>Papilionoideae</taxon>
        <taxon>50 kb inversion clade</taxon>
        <taxon>NPAAA clade</taxon>
        <taxon>Hologalegina</taxon>
        <taxon>IRL clade</taxon>
        <taxon>Trifolieae</taxon>
        <taxon>Trifolium</taxon>
    </lineage>
</organism>
<evidence type="ECO:0000313" key="3">
    <source>
        <dbReference type="EMBL" id="GAU41495.1"/>
    </source>
</evidence>
<dbReference type="AlphaFoldDB" id="A0A2Z6NZS7"/>
<sequence>MGCSDLGISVSNSSSSSPPPPASNEDSKNEASSILQGSSLWLVLVHIVFFYANGAQLKFFLKV</sequence>
<keyword evidence="2" id="KW-1133">Transmembrane helix</keyword>
<accession>A0A2Z6NZS7</accession>
<proteinExistence type="predicted"/>
<feature type="transmembrane region" description="Helical" evidence="2">
    <location>
        <begin position="34"/>
        <end position="52"/>
    </location>
</feature>
<evidence type="ECO:0000313" key="4">
    <source>
        <dbReference type="Proteomes" id="UP000242715"/>
    </source>
</evidence>
<protein>
    <submittedName>
        <fullName evidence="3">Uncharacterized protein</fullName>
    </submittedName>
</protein>
<evidence type="ECO:0000256" key="1">
    <source>
        <dbReference type="SAM" id="MobiDB-lite"/>
    </source>
</evidence>
<reference evidence="4" key="1">
    <citation type="journal article" date="2017" name="Front. Plant Sci.">
        <title>Climate Clever Clovers: New Paradigm to Reduce the Environmental Footprint of Ruminants by Breeding Low Methanogenic Forages Utilizing Haplotype Variation.</title>
        <authorList>
            <person name="Kaur P."/>
            <person name="Appels R."/>
            <person name="Bayer P.E."/>
            <person name="Keeble-Gagnere G."/>
            <person name="Wang J."/>
            <person name="Hirakawa H."/>
            <person name="Shirasawa K."/>
            <person name="Vercoe P."/>
            <person name="Stefanova K."/>
            <person name="Durmic Z."/>
            <person name="Nichols P."/>
            <person name="Revell C."/>
            <person name="Isobe S.N."/>
            <person name="Edwards D."/>
            <person name="Erskine W."/>
        </authorList>
    </citation>
    <scope>NUCLEOTIDE SEQUENCE [LARGE SCALE GENOMIC DNA]</scope>
    <source>
        <strain evidence="4">cv. Daliak</strain>
    </source>
</reference>
<keyword evidence="2" id="KW-0472">Membrane</keyword>
<dbReference type="Proteomes" id="UP000242715">
    <property type="component" value="Unassembled WGS sequence"/>
</dbReference>